<dbReference type="InterPro" id="IPR049254">
    <property type="entry name" value="Phage_tail_terminator"/>
</dbReference>
<reference evidence="1 2" key="1">
    <citation type="submission" date="2019-08" db="EMBL/GenBank/DDBJ databases">
        <title>In-depth cultivation of the pig gut microbiome towards novel bacterial diversity and tailored functional studies.</title>
        <authorList>
            <person name="Wylensek D."/>
            <person name="Hitch T.C.A."/>
            <person name="Clavel T."/>
        </authorList>
    </citation>
    <scope>NUCLEOTIDE SEQUENCE [LARGE SCALE GENOMIC DNA]</scope>
    <source>
        <strain evidence="1 2">WCA-389-WT-23B</strain>
    </source>
</reference>
<dbReference type="RefSeq" id="WP_154467778.1">
    <property type="nucleotide sequence ID" value="NZ_VUMI01000063.1"/>
</dbReference>
<keyword evidence="2" id="KW-1185">Reference proteome</keyword>
<accession>A0A6N7WPP3</accession>
<sequence>MTGYGDLIWELNSLLKKKYPDVKIYGNDTTEGWRKPYFFLECVPYGMNYVSRNFIKKSCSLKITYFQRVPDEPDQLQKVEEIREMIGMKFCVKDRKLDIKEYTHDYVGEYNNILQITLDLEWFENCYKEPEEEKMKEIELSVKERRK</sequence>
<protein>
    <recommendedName>
        <fullName evidence="3">Phage protein</fullName>
    </recommendedName>
</protein>
<dbReference type="EMBL" id="VUMI01000063">
    <property type="protein sequence ID" value="MSS91370.1"/>
    <property type="molecule type" value="Genomic_DNA"/>
</dbReference>
<gene>
    <name evidence="1" type="ORF">FYJ45_24985</name>
</gene>
<dbReference type="AlphaFoldDB" id="A0A6N7WPP3"/>
<evidence type="ECO:0000313" key="1">
    <source>
        <dbReference type="EMBL" id="MSS91370.1"/>
    </source>
</evidence>
<evidence type="ECO:0000313" key="2">
    <source>
        <dbReference type="Proteomes" id="UP000436047"/>
    </source>
</evidence>
<dbReference type="Pfam" id="PF20765">
    <property type="entry name" value="Phage_tail_terminator_8"/>
    <property type="match status" value="1"/>
</dbReference>
<name>A0A6N7WPP3_9FIRM</name>
<organism evidence="1 2">
    <name type="scientific">Eisenbergiella porci</name>
    <dbReference type="NCBI Taxonomy" id="2652274"/>
    <lineage>
        <taxon>Bacteria</taxon>
        <taxon>Bacillati</taxon>
        <taxon>Bacillota</taxon>
        <taxon>Clostridia</taxon>
        <taxon>Lachnospirales</taxon>
        <taxon>Lachnospiraceae</taxon>
        <taxon>Eisenbergiella</taxon>
    </lineage>
</organism>
<dbReference type="Proteomes" id="UP000436047">
    <property type="component" value="Unassembled WGS sequence"/>
</dbReference>
<dbReference type="GeneID" id="86057157"/>
<evidence type="ECO:0008006" key="3">
    <source>
        <dbReference type="Google" id="ProtNLM"/>
    </source>
</evidence>
<comment type="caution">
    <text evidence="1">The sequence shown here is derived from an EMBL/GenBank/DDBJ whole genome shotgun (WGS) entry which is preliminary data.</text>
</comment>
<proteinExistence type="predicted"/>